<comment type="caution">
    <text evidence="11">The sequence shown here is derived from an EMBL/GenBank/DDBJ whole genome shotgun (WGS) entry which is preliminary data.</text>
</comment>
<dbReference type="HAMAP" id="MF_01306_B">
    <property type="entry name" value="Ribosomal_uS4_B"/>
    <property type="match status" value="1"/>
</dbReference>
<dbReference type="FunFam" id="3.10.290.10:FF:000001">
    <property type="entry name" value="30S ribosomal protein S4"/>
    <property type="match status" value="1"/>
</dbReference>
<comment type="function">
    <text evidence="7">With S5 and S12 plays an important role in translational accuracy.</text>
</comment>
<dbReference type="GO" id="GO:0019843">
    <property type="term" value="F:rRNA binding"/>
    <property type="evidence" value="ECO:0007669"/>
    <property type="project" value="UniProtKB-UniRule"/>
</dbReference>
<dbReference type="InterPro" id="IPR002942">
    <property type="entry name" value="S4_RNA-bd"/>
</dbReference>
<evidence type="ECO:0000256" key="4">
    <source>
        <dbReference type="ARBA" id="ARBA00022980"/>
    </source>
</evidence>
<evidence type="ECO:0000256" key="5">
    <source>
        <dbReference type="ARBA" id="ARBA00023274"/>
    </source>
</evidence>
<dbReference type="SMART" id="SM01390">
    <property type="entry name" value="Ribosomal_S4"/>
    <property type="match status" value="1"/>
</dbReference>
<dbReference type="SMART" id="SM00363">
    <property type="entry name" value="S4"/>
    <property type="match status" value="1"/>
</dbReference>
<dbReference type="PROSITE" id="PS00632">
    <property type="entry name" value="RIBOSOMAL_S4"/>
    <property type="match status" value="1"/>
</dbReference>
<dbReference type="Pfam" id="PF00163">
    <property type="entry name" value="Ribosomal_S4"/>
    <property type="match status" value="1"/>
</dbReference>
<keyword evidence="4 7" id="KW-0689">Ribosomal protein</keyword>
<name>A0A014NR60_9BACT</name>
<dbReference type="CDD" id="cd00165">
    <property type="entry name" value="S4"/>
    <property type="match status" value="1"/>
</dbReference>
<dbReference type="eggNOG" id="COG0522">
    <property type="taxonomic scope" value="Bacteria"/>
</dbReference>
<evidence type="ECO:0000256" key="8">
    <source>
        <dbReference type="RuleBase" id="RU003699"/>
    </source>
</evidence>
<gene>
    <name evidence="7 11" type="primary">rpsD</name>
    <name evidence="11" type="ORF">MOVI_1340</name>
</gene>
<dbReference type="GO" id="GO:0042274">
    <property type="term" value="P:ribosomal small subunit biogenesis"/>
    <property type="evidence" value="ECO:0007669"/>
    <property type="project" value="TreeGrafter"/>
</dbReference>
<comment type="subunit">
    <text evidence="7">Part of the 30S ribosomal subunit. Contacts protein S5. The interaction surface between S4 and S5 is involved in control of translational fidelity.</text>
</comment>
<feature type="domain" description="Small ribosomal subunit protein uS4 N-terminal" evidence="10">
    <location>
        <begin position="3"/>
        <end position="93"/>
    </location>
</feature>
<feature type="domain" description="RNA-binding S4" evidence="9">
    <location>
        <begin position="94"/>
        <end position="155"/>
    </location>
</feature>
<evidence type="ECO:0000313" key="12">
    <source>
        <dbReference type="Proteomes" id="UP000020977"/>
    </source>
</evidence>
<dbReference type="EMBL" id="JFAD01000010">
    <property type="protein sequence ID" value="EXU61362.1"/>
    <property type="molecule type" value="Genomic_DNA"/>
</dbReference>
<dbReference type="Gene3D" id="3.10.290.10">
    <property type="entry name" value="RNA-binding S4 domain"/>
    <property type="match status" value="1"/>
</dbReference>
<dbReference type="PANTHER" id="PTHR11831">
    <property type="entry name" value="30S 40S RIBOSOMAL PROTEIN"/>
    <property type="match status" value="1"/>
</dbReference>
<evidence type="ECO:0000256" key="1">
    <source>
        <dbReference type="ARBA" id="ARBA00007465"/>
    </source>
</evidence>
<dbReference type="InterPro" id="IPR001912">
    <property type="entry name" value="Ribosomal_uS4_N"/>
</dbReference>
<dbReference type="InterPro" id="IPR005709">
    <property type="entry name" value="Ribosomal_uS4_bac-type"/>
</dbReference>
<organism evidence="11 12">
    <name type="scientific">Mesomycoplasma ovipneumoniae 14811</name>
    <dbReference type="NCBI Taxonomy" id="1188239"/>
    <lineage>
        <taxon>Bacteria</taxon>
        <taxon>Bacillati</taxon>
        <taxon>Mycoplasmatota</taxon>
        <taxon>Mycoplasmoidales</taxon>
        <taxon>Metamycoplasmataceae</taxon>
        <taxon>Mesomycoplasma</taxon>
    </lineage>
</organism>
<dbReference type="Gene3D" id="1.10.1050.10">
    <property type="entry name" value="Ribosomal Protein S4 Delta 41, Chain A, domain 1"/>
    <property type="match status" value="1"/>
</dbReference>
<dbReference type="GO" id="GO:0015935">
    <property type="term" value="C:small ribosomal subunit"/>
    <property type="evidence" value="ECO:0007669"/>
    <property type="project" value="InterPro"/>
</dbReference>
<evidence type="ECO:0000256" key="3">
    <source>
        <dbReference type="ARBA" id="ARBA00022884"/>
    </source>
</evidence>
<evidence type="ECO:0000259" key="10">
    <source>
        <dbReference type="SMART" id="SM01390"/>
    </source>
</evidence>
<dbReference type="NCBIfam" id="TIGR01017">
    <property type="entry name" value="rpsD_bact"/>
    <property type="match status" value="1"/>
</dbReference>
<proteinExistence type="inferred from homology"/>
<comment type="similarity">
    <text evidence="1 7 8">Belongs to the universal ribosomal protein uS4 family.</text>
</comment>
<dbReference type="GeneID" id="89471941"/>
<protein>
    <recommendedName>
        <fullName evidence="6 7">Small ribosomal subunit protein uS4</fullName>
    </recommendedName>
</protein>
<accession>A0A014NR60</accession>
<evidence type="ECO:0000256" key="6">
    <source>
        <dbReference type="ARBA" id="ARBA00035254"/>
    </source>
</evidence>
<keyword evidence="3 7" id="KW-0694">RNA-binding</keyword>
<dbReference type="Pfam" id="PF01479">
    <property type="entry name" value="S4"/>
    <property type="match status" value="1"/>
</dbReference>
<dbReference type="GO" id="GO:0006412">
    <property type="term" value="P:translation"/>
    <property type="evidence" value="ECO:0007669"/>
    <property type="project" value="UniProtKB-UniRule"/>
</dbReference>
<dbReference type="PANTHER" id="PTHR11831:SF4">
    <property type="entry name" value="SMALL RIBOSOMAL SUBUNIT PROTEIN US4M"/>
    <property type="match status" value="1"/>
</dbReference>
<comment type="function">
    <text evidence="7">One of the primary rRNA binding proteins, it binds directly to 16S rRNA where it nucleates assembly of the body of the 30S subunit.</text>
</comment>
<evidence type="ECO:0000259" key="9">
    <source>
        <dbReference type="SMART" id="SM00363"/>
    </source>
</evidence>
<dbReference type="InterPro" id="IPR022801">
    <property type="entry name" value="Ribosomal_uS4"/>
</dbReference>
<dbReference type="InterPro" id="IPR036986">
    <property type="entry name" value="S4_RNA-bd_sf"/>
</dbReference>
<keyword evidence="5 7" id="KW-0687">Ribonucleoprotein</keyword>
<dbReference type="InterPro" id="IPR018079">
    <property type="entry name" value="Ribosomal_uS4_CS"/>
</dbReference>
<dbReference type="SUPFAM" id="SSF55174">
    <property type="entry name" value="Alpha-L RNA-binding motif"/>
    <property type="match status" value="1"/>
</dbReference>
<evidence type="ECO:0000256" key="7">
    <source>
        <dbReference type="HAMAP-Rule" id="MF_01306"/>
    </source>
</evidence>
<dbReference type="NCBIfam" id="NF003717">
    <property type="entry name" value="PRK05327.1"/>
    <property type="match status" value="1"/>
</dbReference>
<keyword evidence="2 7" id="KW-0699">rRNA-binding</keyword>
<evidence type="ECO:0000313" key="11">
    <source>
        <dbReference type="EMBL" id="EXU61362.1"/>
    </source>
</evidence>
<dbReference type="AlphaFoldDB" id="A0A014NR60"/>
<sequence>MSRYTGPIFKKSRRVGFSILETGKEFAKGKQRKYAPGQHGQRRSKLSDYGVHLREKQKVRFMYGLSEKQFRNTYKKATKKTGIAGTLFLQALESRLDNSVYRAGFAETRRQARQLVSHGHFLVNGKKVNIPSYQLRQGDTFELTKLKNEKIRKNEQILTALETKTAAPWLEVDKQNFKVVFSRRPERSELNQEIKESLIVEFYSK</sequence>
<dbReference type="STRING" id="1188239.MOVI_1340"/>
<dbReference type="PROSITE" id="PS50889">
    <property type="entry name" value="S4"/>
    <property type="match status" value="1"/>
</dbReference>
<dbReference type="Proteomes" id="UP000020977">
    <property type="component" value="Unassembled WGS sequence"/>
</dbReference>
<dbReference type="GO" id="GO:0003735">
    <property type="term" value="F:structural constituent of ribosome"/>
    <property type="evidence" value="ECO:0007669"/>
    <property type="project" value="InterPro"/>
</dbReference>
<reference evidence="11 12" key="1">
    <citation type="submission" date="2014-03" db="EMBL/GenBank/DDBJ databases">
        <title>Genome sequence of Mycoplasma ovipneumoniae strain 14811.</title>
        <authorList>
            <person name="Sirand-Pugnet P."/>
            <person name="Breton M."/>
            <person name="Dordet-Frisoni E."/>
            <person name="Baranowski E."/>
            <person name="Barre A."/>
            <person name="Couture C."/>
            <person name="Dupuy V."/>
            <person name="Gaurivaud P."/>
            <person name="Jacob D."/>
            <person name="Lemaitre C."/>
            <person name="Manso-Silvan L."/>
            <person name="Nikolski M."/>
            <person name="Nouvel L.-X."/>
            <person name="Poumarat F."/>
            <person name="Tardy F."/>
            <person name="Thebault P."/>
            <person name="Theil S."/>
            <person name="Citti C."/>
            <person name="Thiaucourt F."/>
            <person name="Blanchard A."/>
        </authorList>
    </citation>
    <scope>NUCLEOTIDE SEQUENCE [LARGE SCALE GENOMIC DNA]</scope>
    <source>
        <strain evidence="11 12">14811</strain>
    </source>
</reference>
<dbReference type="PATRIC" id="fig|1188239.3.peg.365"/>
<dbReference type="RefSeq" id="WP_010320876.1">
    <property type="nucleotide sequence ID" value="NZ_JFAD01000010.1"/>
</dbReference>
<evidence type="ECO:0000256" key="2">
    <source>
        <dbReference type="ARBA" id="ARBA00022730"/>
    </source>
</evidence>